<proteinExistence type="predicted"/>
<gene>
    <name evidence="2" type="ORF">GJ688_17705</name>
</gene>
<protein>
    <submittedName>
        <fullName evidence="2">DNA replication protein</fullName>
    </submittedName>
</protein>
<dbReference type="InterPro" id="IPR002611">
    <property type="entry name" value="IstB_ATP-bd"/>
</dbReference>
<evidence type="ECO:0000259" key="1">
    <source>
        <dbReference type="Pfam" id="PF01695"/>
    </source>
</evidence>
<evidence type="ECO:0000313" key="3">
    <source>
        <dbReference type="Proteomes" id="UP000430670"/>
    </source>
</evidence>
<dbReference type="GO" id="GO:0006260">
    <property type="term" value="P:DNA replication"/>
    <property type="evidence" value="ECO:0007669"/>
    <property type="project" value="TreeGrafter"/>
</dbReference>
<dbReference type="RefSeq" id="WP_155477850.1">
    <property type="nucleotide sequence ID" value="NZ_WNKU01000035.1"/>
</dbReference>
<dbReference type="Proteomes" id="UP000430670">
    <property type="component" value="Unassembled WGS sequence"/>
</dbReference>
<dbReference type="OrthoDB" id="2052561at2"/>
<organism evidence="2 3">
    <name type="scientific">Heliobacterium mobile</name>
    <name type="common">Heliobacillus mobilis</name>
    <dbReference type="NCBI Taxonomy" id="28064"/>
    <lineage>
        <taxon>Bacteria</taxon>
        <taxon>Bacillati</taxon>
        <taxon>Bacillota</taxon>
        <taxon>Clostridia</taxon>
        <taxon>Eubacteriales</taxon>
        <taxon>Heliobacteriaceae</taxon>
        <taxon>Heliobacterium</taxon>
    </lineage>
</organism>
<feature type="domain" description="IstB-like ATP-binding" evidence="1">
    <location>
        <begin position="172"/>
        <end position="227"/>
    </location>
</feature>
<dbReference type="InterPro" id="IPR027417">
    <property type="entry name" value="P-loop_NTPase"/>
</dbReference>
<reference evidence="2 3" key="1">
    <citation type="submission" date="2019-11" db="EMBL/GenBank/DDBJ databases">
        <title>Whole-genome sequence of a the green, strictly anaerobic photosynthetic bacterium Heliobacillus mobilis DSM 6151.</title>
        <authorList>
            <person name="Kyndt J.A."/>
            <person name="Meyer T.E."/>
        </authorList>
    </citation>
    <scope>NUCLEOTIDE SEQUENCE [LARGE SCALE GENOMIC DNA]</scope>
    <source>
        <strain evidence="2 3">DSM 6151</strain>
    </source>
</reference>
<dbReference type="SUPFAM" id="SSF52540">
    <property type="entry name" value="P-loop containing nucleoside triphosphate hydrolases"/>
    <property type="match status" value="1"/>
</dbReference>
<evidence type="ECO:0000313" key="2">
    <source>
        <dbReference type="EMBL" id="MTV50770.1"/>
    </source>
</evidence>
<dbReference type="GO" id="GO:0005524">
    <property type="term" value="F:ATP binding"/>
    <property type="evidence" value="ECO:0007669"/>
    <property type="project" value="InterPro"/>
</dbReference>
<comment type="caution">
    <text evidence="2">The sequence shown here is derived from an EMBL/GenBank/DDBJ whole genome shotgun (WGS) entry which is preliminary data.</text>
</comment>
<keyword evidence="3" id="KW-1185">Reference proteome</keyword>
<dbReference type="Gene3D" id="3.40.50.300">
    <property type="entry name" value="P-loop containing nucleotide triphosphate hydrolases"/>
    <property type="match status" value="1"/>
</dbReference>
<dbReference type="AlphaFoldDB" id="A0A6I3SNZ8"/>
<dbReference type="Pfam" id="PF01695">
    <property type="entry name" value="IstB_IS21"/>
    <property type="match status" value="1"/>
</dbReference>
<dbReference type="PANTHER" id="PTHR30050">
    <property type="entry name" value="CHROMOSOMAL REPLICATION INITIATOR PROTEIN DNAA"/>
    <property type="match status" value="1"/>
</dbReference>
<name>A0A6I3SNZ8_HELMO</name>
<accession>A0A6I3SNZ8</accession>
<dbReference type="PANTHER" id="PTHR30050:SF4">
    <property type="entry name" value="ATP-BINDING PROTEIN RV3427C IN INSERTION SEQUENCE-RELATED"/>
    <property type="match status" value="1"/>
</dbReference>
<dbReference type="EMBL" id="WNKU01000035">
    <property type="protein sequence ID" value="MTV50770.1"/>
    <property type="molecule type" value="Genomic_DNA"/>
</dbReference>
<sequence>MTVRHCLLSSQCKKAGDVALCYGHCFAYLKLHGESGTGGLWRHTAIPVAYAQVTATNLPYAKDNPEAYAVVTEYCRNVLQQVKEGIGLYLYSIPNAINPKGTGTGKTTSAVAILHEYLVARTIQHVKRTAWIDQLPALFVNASKFQNQFNAQFRGPREMQEKAAVAFYHSKCDMLQAELLVLDDVGVREATEAYKNEFYEVIDERCSDRKTTIFTSNEPLEQLSRRLDPRISSRIGGMTIPVSFEGEDQRSRAMLG</sequence>